<protein>
    <submittedName>
        <fullName evidence="2">Phenol 2-monooxygenase P0 subunit</fullName>
    </submittedName>
</protein>
<dbReference type="InterPro" id="IPR010353">
    <property type="entry name" value="DmpK"/>
</dbReference>
<reference evidence="1 3" key="1">
    <citation type="submission" date="2015-04" db="EMBL/GenBank/DDBJ databases">
        <title>Genome sequence of Kerstersia gyiorum CG1.</title>
        <authorList>
            <person name="Greninger A.L."/>
            <person name="Kozyreva V."/>
            <person name="Chaturvedi V."/>
        </authorList>
    </citation>
    <scope>NUCLEOTIDE SEQUENCE [LARGE SCALE GENOMIC DNA]</scope>
    <source>
        <strain evidence="1 3">CG1</strain>
    </source>
</reference>
<organism evidence="1 3">
    <name type="scientific">Kerstersia gyiorum</name>
    <dbReference type="NCBI Taxonomy" id="206506"/>
    <lineage>
        <taxon>Bacteria</taxon>
        <taxon>Pseudomonadati</taxon>
        <taxon>Pseudomonadota</taxon>
        <taxon>Betaproteobacteria</taxon>
        <taxon>Burkholderiales</taxon>
        <taxon>Alcaligenaceae</taxon>
        <taxon>Kerstersia</taxon>
    </lineage>
</organism>
<name>A0A171KPD8_9BURK</name>
<reference evidence="2 4" key="2">
    <citation type="submission" date="2019-02" db="EMBL/GenBank/DDBJ databases">
        <title>Genomic Encyclopedia of Type Strains, Phase IV (KMG-IV): sequencing the most valuable type-strain genomes for metagenomic binning, comparative biology and taxonomic classification.</title>
        <authorList>
            <person name="Goeker M."/>
        </authorList>
    </citation>
    <scope>NUCLEOTIDE SEQUENCE [LARGE SCALE GENOMIC DNA]</scope>
    <source>
        <strain evidence="2 4">DSM 16618</strain>
    </source>
</reference>
<evidence type="ECO:0000313" key="1">
    <source>
        <dbReference type="EMBL" id="KKO70755.1"/>
    </source>
</evidence>
<gene>
    <name evidence="1" type="ORF">AAV32_14745</name>
    <name evidence="2" type="ORF">EV679_2055</name>
</gene>
<dbReference type="GO" id="GO:0004497">
    <property type="term" value="F:monooxygenase activity"/>
    <property type="evidence" value="ECO:0007669"/>
    <property type="project" value="UniProtKB-KW"/>
</dbReference>
<dbReference type="GeneID" id="99725858"/>
<accession>A0A171KPD8</accession>
<sequence>MSALTTDDTSIPLPAVDLSKRYVRVTGQRDNGFIEFEFSVGWQELVVELILMPPDFKAFCEANHVEMLPPHEEGHEDGHED</sequence>
<dbReference type="Proteomes" id="UP000292039">
    <property type="component" value="Unassembled WGS sequence"/>
</dbReference>
<evidence type="ECO:0000313" key="4">
    <source>
        <dbReference type="Proteomes" id="UP000292039"/>
    </source>
</evidence>
<dbReference type="Pfam" id="PF06099">
    <property type="entry name" value="Phenol_hyd_sub"/>
    <property type="match status" value="1"/>
</dbReference>
<dbReference type="AlphaFoldDB" id="A0A171KPD8"/>
<dbReference type="EMBL" id="SGWZ01000003">
    <property type="protein sequence ID" value="RZS69460.1"/>
    <property type="molecule type" value="Genomic_DNA"/>
</dbReference>
<dbReference type="OrthoDB" id="8564678at2"/>
<dbReference type="Proteomes" id="UP000078084">
    <property type="component" value="Unassembled WGS sequence"/>
</dbReference>
<evidence type="ECO:0000313" key="3">
    <source>
        <dbReference type="Proteomes" id="UP000078084"/>
    </source>
</evidence>
<dbReference type="STRING" id="206506.AAV32_14745"/>
<keyword evidence="3" id="KW-1185">Reference proteome</keyword>
<evidence type="ECO:0000313" key="2">
    <source>
        <dbReference type="EMBL" id="RZS69460.1"/>
    </source>
</evidence>
<dbReference type="RefSeq" id="WP_068373946.1">
    <property type="nucleotide sequence ID" value="NZ_CBCSEB010000006.1"/>
</dbReference>
<dbReference type="EMBL" id="LBNE01000012">
    <property type="protein sequence ID" value="KKO70755.1"/>
    <property type="molecule type" value="Genomic_DNA"/>
</dbReference>
<comment type="caution">
    <text evidence="1">The sequence shown here is derived from an EMBL/GenBank/DDBJ whole genome shotgun (WGS) entry which is preliminary data.</text>
</comment>
<keyword evidence="2" id="KW-0560">Oxidoreductase</keyword>
<proteinExistence type="predicted"/>
<keyword evidence="2" id="KW-0503">Monooxygenase</keyword>